<name>A0A0G0KJB5_9BACT</name>
<sequence length="191" mass="21988">MMKRFIPLLLLAGVMIVAYYFIFSNEEWNDEGSLSKGFLSEEQKYLESLTEKEIQKQVFYTMPLEVLKPQFGGKVFCASEIFGFNVDPEDLILDVYLWGYCEEYYIKGETITLGTGVSEPIKLAFKNDGKRLTFDSVITPKDGDEYENSIRVIFPEEHVKQALEGVDTKQMVPSPKTQADNYYTGKLEVYF</sequence>
<accession>A0A0G0KJB5</accession>
<reference evidence="1 2" key="1">
    <citation type="journal article" date="2015" name="Nature">
        <title>rRNA introns, odd ribosomes, and small enigmatic genomes across a large radiation of phyla.</title>
        <authorList>
            <person name="Brown C.T."/>
            <person name="Hug L.A."/>
            <person name="Thomas B.C."/>
            <person name="Sharon I."/>
            <person name="Castelle C.J."/>
            <person name="Singh A."/>
            <person name="Wilkins M.J."/>
            <person name="Williams K.H."/>
            <person name="Banfield J.F."/>
        </authorList>
    </citation>
    <scope>NUCLEOTIDE SEQUENCE [LARGE SCALE GENOMIC DNA]</scope>
</reference>
<organism evidence="1 2">
    <name type="scientific">Candidatus Woesebacteria bacterium GW2011_GWB1_38_5</name>
    <dbReference type="NCBI Taxonomy" id="1618568"/>
    <lineage>
        <taxon>Bacteria</taxon>
        <taxon>Candidatus Woeseibacteriota</taxon>
    </lineage>
</organism>
<evidence type="ECO:0000313" key="1">
    <source>
        <dbReference type="EMBL" id="KKQ75595.1"/>
    </source>
</evidence>
<dbReference type="Proteomes" id="UP000034738">
    <property type="component" value="Unassembled WGS sequence"/>
</dbReference>
<evidence type="ECO:0000313" key="2">
    <source>
        <dbReference type="Proteomes" id="UP000034738"/>
    </source>
</evidence>
<proteinExistence type="predicted"/>
<protein>
    <submittedName>
        <fullName evidence="1">Uncharacterized protein</fullName>
    </submittedName>
</protein>
<dbReference type="EMBL" id="LBUY01000001">
    <property type="protein sequence ID" value="KKQ75595.1"/>
    <property type="molecule type" value="Genomic_DNA"/>
</dbReference>
<dbReference type="AlphaFoldDB" id="A0A0G0KJB5"/>
<gene>
    <name evidence="1" type="ORF">US95_C0001G0026</name>
</gene>
<comment type="caution">
    <text evidence="1">The sequence shown here is derived from an EMBL/GenBank/DDBJ whole genome shotgun (WGS) entry which is preliminary data.</text>
</comment>